<organism evidence="1 2">
    <name type="scientific">Salinicoccus roseus</name>
    <dbReference type="NCBI Taxonomy" id="45670"/>
    <lineage>
        <taxon>Bacteria</taxon>
        <taxon>Bacillati</taxon>
        <taxon>Bacillota</taxon>
        <taxon>Bacilli</taxon>
        <taxon>Bacillales</taxon>
        <taxon>Staphylococcaceae</taxon>
        <taxon>Salinicoccus</taxon>
    </lineage>
</organism>
<evidence type="ECO:0000313" key="2">
    <source>
        <dbReference type="Proteomes" id="UP000216682"/>
    </source>
</evidence>
<name>A0A265E5H0_9STAP</name>
<dbReference type="Proteomes" id="UP000216682">
    <property type="component" value="Unassembled WGS sequence"/>
</dbReference>
<accession>A0A265E5H0</accession>
<dbReference type="InterPro" id="IPR043749">
    <property type="entry name" value="DUF5694"/>
</dbReference>
<sequence length="238" mass="27665">MKPQVLLAGTYHFASKLDMVSHEDTFDEENDQDQIQALTDILVRFKPTALAVEITKDKQKHLNDEYRSYLSGTFSLEANEVHQVMYRLGERLGLAEINAVDWMDSVGNRGMGDVVEWAKVHQPDTYEAVYAMFMESDRIENNNTIIENLKLINDEENIRENHQAYMKLAQIGVGMEYVGIDWMRWWYQRNLIIYKNVMELVEAGHDRVLLYIGAAHLHLLKQFLTESGEVEVVSFNEF</sequence>
<reference evidence="1 2" key="1">
    <citation type="submission" date="2017-07" db="EMBL/GenBank/DDBJ databases">
        <title>Shotgun whole genome sequences of three halophilic bacterial isolates.</title>
        <authorList>
            <person name="Pozzo T."/>
            <person name="Higdon S.M."/>
            <person name="Quillaguaman J."/>
        </authorList>
    </citation>
    <scope>NUCLEOTIDE SEQUENCE [LARGE SCALE GENOMIC DNA]</scope>
    <source>
        <strain evidence="1 2">BU-1</strain>
    </source>
</reference>
<comment type="caution">
    <text evidence="1">The sequence shown here is derived from an EMBL/GenBank/DDBJ whole genome shotgun (WGS) entry which is preliminary data.</text>
</comment>
<dbReference type="Pfam" id="PF18950">
    <property type="entry name" value="DUF5694"/>
    <property type="match status" value="1"/>
</dbReference>
<proteinExistence type="predicted"/>
<gene>
    <name evidence="1" type="ORF">CFN03_09790</name>
</gene>
<dbReference type="RefSeq" id="WP_094906867.1">
    <property type="nucleotide sequence ID" value="NZ_NPEZ01000004.1"/>
</dbReference>
<evidence type="ECO:0000313" key="1">
    <source>
        <dbReference type="EMBL" id="OZT76745.1"/>
    </source>
</evidence>
<dbReference type="EMBL" id="NPEZ01000004">
    <property type="protein sequence ID" value="OZT76745.1"/>
    <property type="molecule type" value="Genomic_DNA"/>
</dbReference>
<protein>
    <recommendedName>
        <fullName evidence="3">TraB family protein</fullName>
    </recommendedName>
</protein>
<evidence type="ECO:0008006" key="3">
    <source>
        <dbReference type="Google" id="ProtNLM"/>
    </source>
</evidence>
<dbReference type="AlphaFoldDB" id="A0A265E5H0"/>